<proteinExistence type="predicted"/>
<evidence type="ECO:0000313" key="8">
    <source>
        <dbReference type="Proteomes" id="UP000014760"/>
    </source>
</evidence>
<dbReference type="OMA" id="KCMLVTA"/>
<evidence type="ECO:0000313" key="7">
    <source>
        <dbReference type="EnsemblMetazoa" id="CapteP211822"/>
    </source>
</evidence>
<keyword evidence="4 5" id="KW-0472">Membrane</keyword>
<reference evidence="8" key="1">
    <citation type="submission" date="2012-12" db="EMBL/GenBank/DDBJ databases">
        <authorList>
            <person name="Hellsten U."/>
            <person name="Grimwood J."/>
            <person name="Chapman J.A."/>
            <person name="Shapiro H."/>
            <person name="Aerts A."/>
            <person name="Otillar R.P."/>
            <person name="Terry A.Y."/>
            <person name="Boore J.L."/>
            <person name="Simakov O."/>
            <person name="Marletaz F."/>
            <person name="Cho S.-J."/>
            <person name="Edsinger-Gonzales E."/>
            <person name="Havlak P."/>
            <person name="Kuo D.-H."/>
            <person name="Larsson T."/>
            <person name="Lv J."/>
            <person name="Arendt D."/>
            <person name="Savage R."/>
            <person name="Osoegawa K."/>
            <person name="de Jong P."/>
            <person name="Lindberg D.R."/>
            <person name="Seaver E.C."/>
            <person name="Weisblat D.A."/>
            <person name="Putnam N.H."/>
            <person name="Grigoriev I.V."/>
            <person name="Rokhsar D.S."/>
        </authorList>
    </citation>
    <scope>NUCLEOTIDE SEQUENCE</scope>
    <source>
        <strain evidence="8">I ESC-2004</strain>
    </source>
</reference>
<keyword evidence="8" id="KW-1185">Reference proteome</keyword>
<reference evidence="6 8" key="2">
    <citation type="journal article" date="2013" name="Nature">
        <title>Insights into bilaterian evolution from three spiralian genomes.</title>
        <authorList>
            <person name="Simakov O."/>
            <person name="Marletaz F."/>
            <person name="Cho S.J."/>
            <person name="Edsinger-Gonzales E."/>
            <person name="Havlak P."/>
            <person name="Hellsten U."/>
            <person name="Kuo D.H."/>
            <person name="Larsson T."/>
            <person name="Lv J."/>
            <person name="Arendt D."/>
            <person name="Savage R."/>
            <person name="Osoegawa K."/>
            <person name="de Jong P."/>
            <person name="Grimwood J."/>
            <person name="Chapman J.A."/>
            <person name="Shapiro H."/>
            <person name="Aerts A."/>
            <person name="Otillar R.P."/>
            <person name="Terry A.Y."/>
            <person name="Boore J.L."/>
            <person name="Grigoriev I.V."/>
            <person name="Lindberg D.R."/>
            <person name="Seaver E.C."/>
            <person name="Weisblat D.A."/>
            <person name="Putnam N.H."/>
            <person name="Rokhsar D.S."/>
        </authorList>
    </citation>
    <scope>NUCLEOTIDE SEQUENCE</scope>
    <source>
        <strain evidence="6 8">I ESC-2004</strain>
    </source>
</reference>
<comment type="subcellular location">
    <subcellularLocation>
        <location evidence="1">Membrane</location>
        <topology evidence="1">Multi-pass membrane protein</topology>
    </subcellularLocation>
</comment>
<dbReference type="Proteomes" id="UP000014760">
    <property type="component" value="Unassembled WGS sequence"/>
</dbReference>
<evidence type="ECO:0000256" key="3">
    <source>
        <dbReference type="ARBA" id="ARBA00022989"/>
    </source>
</evidence>
<dbReference type="EMBL" id="KB308586">
    <property type="protein sequence ID" value="ELT97349.1"/>
    <property type="molecule type" value="Genomic_DNA"/>
</dbReference>
<dbReference type="EMBL" id="AMQN01027603">
    <property type="status" value="NOT_ANNOTATED_CDS"/>
    <property type="molecule type" value="Genomic_DNA"/>
</dbReference>
<feature type="transmembrane region" description="Helical" evidence="5">
    <location>
        <begin position="12"/>
        <end position="36"/>
    </location>
</feature>
<reference evidence="7" key="3">
    <citation type="submission" date="2015-06" db="UniProtKB">
        <authorList>
            <consortium name="EnsemblMetazoa"/>
        </authorList>
    </citation>
    <scope>IDENTIFICATION</scope>
</reference>
<evidence type="ECO:0000256" key="4">
    <source>
        <dbReference type="ARBA" id="ARBA00023136"/>
    </source>
</evidence>
<dbReference type="EnsemblMetazoa" id="CapteT211822">
    <property type="protein sequence ID" value="CapteP211822"/>
    <property type="gene ID" value="CapteG211822"/>
</dbReference>
<organism evidence="6">
    <name type="scientific">Capitella teleta</name>
    <name type="common">Polychaete worm</name>
    <dbReference type="NCBI Taxonomy" id="283909"/>
    <lineage>
        <taxon>Eukaryota</taxon>
        <taxon>Metazoa</taxon>
        <taxon>Spiralia</taxon>
        <taxon>Lophotrochozoa</taxon>
        <taxon>Annelida</taxon>
        <taxon>Polychaeta</taxon>
        <taxon>Sedentaria</taxon>
        <taxon>Scolecida</taxon>
        <taxon>Capitellidae</taxon>
        <taxon>Capitella</taxon>
    </lineage>
</organism>
<keyword evidence="2 5" id="KW-0812">Transmembrane</keyword>
<dbReference type="AlphaFoldDB" id="R7TUL1"/>
<evidence type="ECO:0000256" key="1">
    <source>
        <dbReference type="ARBA" id="ARBA00004141"/>
    </source>
</evidence>
<dbReference type="InterPro" id="IPR018499">
    <property type="entry name" value="Tetraspanin/Peripherin"/>
</dbReference>
<name>R7TUL1_CAPTE</name>
<accession>R7TUL1</accession>
<gene>
    <name evidence="6" type="ORF">CAPTEDRAFT_211822</name>
</gene>
<evidence type="ECO:0000256" key="5">
    <source>
        <dbReference type="SAM" id="Phobius"/>
    </source>
</evidence>
<dbReference type="Pfam" id="PF00335">
    <property type="entry name" value="Tetraspanin"/>
    <property type="match status" value="1"/>
</dbReference>
<dbReference type="GO" id="GO:0016020">
    <property type="term" value="C:membrane"/>
    <property type="evidence" value="ECO:0007669"/>
    <property type="project" value="UniProtKB-SubCell"/>
</dbReference>
<dbReference type="HOGENOM" id="CLU_2225692_0_0_1"/>
<dbReference type="PRINTS" id="PR00259">
    <property type="entry name" value="TMFOUR"/>
</dbReference>
<evidence type="ECO:0000313" key="6">
    <source>
        <dbReference type="EMBL" id="ELT97349.1"/>
    </source>
</evidence>
<evidence type="ECO:0000256" key="2">
    <source>
        <dbReference type="ARBA" id="ARBA00022692"/>
    </source>
</evidence>
<dbReference type="STRING" id="283909.R7TUL1"/>
<dbReference type="EMBL" id="AMQN01027602">
    <property type="status" value="NOT_ANNOTATED_CDS"/>
    <property type="molecule type" value="Genomic_DNA"/>
</dbReference>
<sequence length="106" mass="11215">MCCLPQSLSKLLLIVFNVIFFVLGLGLVILGIFLLVDDSVILQFAGKLPLGSDVVEEGVYGTSWLSNFAYILLVVGGFFLVVGGAGLFGACCNSQCLLIVVSIPEI</sequence>
<evidence type="ECO:0008006" key="9">
    <source>
        <dbReference type="Google" id="ProtNLM"/>
    </source>
</evidence>
<keyword evidence="3 5" id="KW-1133">Transmembrane helix</keyword>
<feature type="transmembrane region" description="Helical" evidence="5">
    <location>
        <begin position="68"/>
        <end position="88"/>
    </location>
</feature>
<protein>
    <recommendedName>
        <fullName evidence="9">Tetraspanin</fullName>
    </recommendedName>
</protein>